<evidence type="ECO:0000259" key="4">
    <source>
        <dbReference type="SMART" id="SM00014"/>
    </source>
</evidence>
<dbReference type="CDD" id="cd03392">
    <property type="entry name" value="PAP2_like_2"/>
    <property type="match status" value="1"/>
</dbReference>
<protein>
    <submittedName>
        <fullName evidence="5">Phosphatase PAP2/LCP family protein</fullName>
    </submittedName>
</protein>
<dbReference type="AlphaFoldDB" id="A0AAW8SXT3"/>
<sequence length="522" mass="58458">MMRKKFFLRSAGMLLSVMVITSAVAMNAHWMKEVDAVFLQNRLPNISYLTAFVGGMAKIATIGPMVIIFGLLAFYLLRKHERALAVWCLGNLIFVSGVGYLLKQVIQRSRPDQIQYLSRSSYSFPSGHSLLIMTLVCTLIVLYFFRERRMPLLLKIGLFFLMFIIVGGRIYLGVHYMSDVLAGVCLGGGLTFGTAGFCYPYLQNPRQSQRRKSKNGFLTWQKVLIGVLAVLVVLVSGLSAFALKFYHSSQKMADSMYSPVERGGKAKTPQASEPMSILILGIANDAKRKTDFRANTIMVATLNNQTNETTLVSIPRDSFVEIVGADYEDKINHAHSIGGPEMMMDTVEKFLDIPIHHYVSVNMDGLQTLVDAVGGVTVNNDFAFSAEGIDYPKGRQHLNGWEALQYSRMRYEDPKGDYGRQGRQREVMELLIEKILSTKSIFSYQKILDGIGENGKTDLTFDQMQKILTGYHSCLTKIDSQQVQGEGFTGDGFTGQEGISYQKISQEEVDRVKTLLHKQLNL</sequence>
<dbReference type="EMBL" id="JARPXM010000008">
    <property type="protein sequence ID" value="MDT2538412.1"/>
    <property type="molecule type" value="Genomic_DNA"/>
</dbReference>
<dbReference type="InterPro" id="IPR000326">
    <property type="entry name" value="PAP2/HPO"/>
</dbReference>
<accession>A0AAW8SXT3</accession>
<feature type="transmembrane region" description="Helical" evidence="2">
    <location>
        <begin position="49"/>
        <end position="77"/>
    </location>
</feature>
<feature type="chain" id="PRO_5043499695" evidence="3">
    <location>
        <begin position="26"/>
        <end position="522"/>
    </location>
</feature>
<dbReference type="PANTHER" id="PTHR33392:SF6">
    <property type="entry name" value="POLYISOPRENYL-TEICHOIC ACID--PEPTIDOGLYCAN TEICHOIC ACID TRANSFERASE TAGU"/>
    <property type="match status" value="1"/>
</dbReference>
<evidence type="ECO:0000313" key="6">
    <source>
        <dbReference type="Proteomes" id="UP001249240"/>
    </source>
</evidence>
<dbReference type="SMART" id="SM00014">
    <property type="entry name" value="acidPPc"/>
    <property type="match status" value="1"/>
</dbReference>
<keyword evidence="2" id="KW-1133">Transmembrane helix</keyword>
<evidence type="ECO:0000256" key="2">
    <source>
        <dbReference type="SAM" id="Phobius"/>
    </source>
</evidence>
<feature type="transmembrane region" description="Helical" evidence="2">
    <location>
        <begin position="223"/>
        <end position="246"/>
    </location>
</feature>
<organism evidence="5 6">
    <name type="scientific">Enterococcus raffinosus</name>
    <dbReference type="NCBI Taxonomy" id="71452"/>
    <lineage>
        <taxon>Bacteria</taxon>
        <taxon>Bacillati</taxon>
        <taxon>Bacillota</taxon>
        <taxon>Bacilli</taxon>
        <taxon>Lactobacillales</taxon>
        <taxon>Enterococcaceae</taxon>
        <taxon>Enterococcus</taxon>
    </lineage>
</organism>
<gene>
    <name evidence="5" type="ORF">P7D78_09760</name>
</gene>
<dbReference type="NCBIfam" id="TIGR00350">
    <property type="entry name" value="lytR_cpsA_psr"/>
    <property type="match status" value="1"/>
</dbReference>
<dbReference type="InterPro" id="IPR036938">
    <property type="entry name" value="PAP2/HPO_sf"/>
</dbReference>
<comment type="caution">
    <text evidence="5">The sequence shown here is derived from an EMBL/GenBank/DDBJ whole genome shotgun (WGS) entry which is preliminary data.</text>
</comment>
<dbReference type="InterPro" id="IPR050922">
    <property type="entry name" value="LytR/CpsA/Psr_CW_biosynth"/>
</dbReference>
<dbReference type="Pfam" id="PF01569">
    <property type="entry name" value="PAP2"/>
    <property type="match status" value="1"/>
</dbReference>
<dbReference type="PANTHER" id="PTHR33392">
    <property type="entry name" value="POLYISOPRENYL-TEICHOIC ACID--PEPTIDOGLYCAN TEICHOIC ACID TRANSFERASE TAGU"/>
    <property type="match status" value="1"/>
</dbReference>
<comment type="similarity">
    <text evidence="1">Belongs to the LytR/CpsA/Psr (LCP) family.</text>
</comment>
<dbReference type="Pfam" id="PF03816">
    <property type="entry name" value="LytR_cpsA_psr"/>
    <property type="match status" value="1"/>
</dbReference>
<reference evidence="5" key="1">
    <citation type="submission" date="2023-03" db="EMBL/GenBank/DDBJ databases">
        <authorList>
            <person name="Shen W."/>
            <person name="Cai J."/>
        </authorList>
    </citation>
    <scope>NUCLEOTIDE SEQUENCE</scope>
    <source>
        <strain evidence="5">B646-2</strain>
    </source>
</reference>
<evidence type="ECO:0000313" key="5">
    <source>
        <dbReference type="EMBL" id="MDT2538412.1"/>
    </source>
</evidence>
<dbReference type="InterPro" id="IPR004474">
    <property type="entry name" value="LytR_CpsA_psr"/>
</dbReference>
<dbReference type="Proteomes" id="UP001249240">
    <property type="component" value="Unassembled WGS sequence"/>
</dbReference>
<feature type="signal peptide" evidence="3">
    <location>
        <begin position="1"/>
        <end position="25"/>
    </location>
</feature>
<name>A0AAW8SXT3_9ENTE</name>
<feature type="transmembrane region" description="Helical" evidence="2">
    <location>
        <begin position="180"/>
        <end position="202"/>
    </location>
</feature>
<dbReference type="RefSeq" id="WP_010743679.1">
    <property type="nucleotide sequence ID" value="NZ_BAAAXM010000014.1"/>
</dbReference>
<keyword evidence="2" id="KW-0812">Transmembrane</keyword>
<feature type="transmembrane region" description="Helical" evidence="2">
    <location>
        <begin position="122"/>
        <end position="145"/>
    </location>
</feature>
<dbReference type="SUPFAM" id="SSF48317">
    <property type="entry name" value="Acid phosphatase/Vanadium-dependent haloperoxidase"/>
    <property type="match status" value="1"/>
</dbReference>
<keyword evidence="2" id="KW-0472">Membrane</keyword>
<feature type="domain" description="Phosphatidic acid phosphatase type 2/haloperoxidase" evidence="4">
    <location>
        <begin position="84"/>
        <end position="195"/>
    </location>
</feature>
<evidence type="ECO:0000256" key="1">
    <source>
        <dbReference type="ARBA" id="ARBA00006068"/>
    </source>
</evidence>
<dbReference type="Gene3D" id="1.20.144.10">
    <property type="entry name" value="Phosphatidic acid phosphatase type 2/haloperoxidase"/>
    <property type="match status" value="1"/>
</dbReference>
<dbReference type="Gene3D" id="3.40.630.190">
    <property type="entry name" value="LCP protein"/>
    <property type="match status" value="1"/>
</dbReference>
<proteinExistence type="inferred from homology"/>
<evidence type="ECO:0000256" key="3">
    <source>
        <dbReference type="SAM" id="SignalP"/>
    </source>
</evidence>
<feature type="transmembrane region" description="Helical" evidence="2">
    <location>
        <begin position="152"/>
        <end position="174"/>
    </location>
</feature>
<keyword evidence="3" id="KW-0732">Signal</keyword>
<feature type="transmembrane region" description="Helical" evidence="2">
    <location>
        <begin position="84"/>
        <end position="102"/>
    </location>
</feature>